<dbReference type="PANTHER" id="PTHR43280:SF28">
    <property type="entry name" value="HTH-TYPE TRANSCRIPTIONAL ACTIVATOR RHAS"/>
    <property type="match status" value="1"/>
</dbReference>
<evidence type="ECO:0000256" key="1">
    <source>
        <dbReference type="ARBA" id="ARBA00023015"/>
    </source>
</evidence>
<keyword evidence="2" id="KW-0238">DNA-binding</keyword>
<evidence type="ECO:0000313" key="6">
    <source>
        <dbReference type="EMBL" id="MCG5033198.1"/>
    </source>
</evidence>
<feature type="transmembrane region" description="Helical" evidence="4">
    <location>
        <begin position="298"/>
        <end position="319"/>
    </location>
</feature>
<reference evidence="6" key="1">
    <citation type="submission" date="2022-01" db="EMBL/GenBank/DDBJ databases">
        <title>Collection of gut derived symbiotic bacterial strains cultured from healthy donors.</title>
        <authorList>
            <person name="Lin H."/>
            <person name="Kohout C."/>
            <person name="Waligurski E."/>
            <person name="Pamer E.G."/>
        </authorList>
    </citation>
    <scope>NUCLEOTIDE SEQUENCE</scope>
    <source>
        <strain evidence="6">DFI.1.11</strain>
    </source>
</reference>
<dbReference type="Proteomes" id="UP001200089">
    <property type="component" value="Unassembled WGS sequence"/>
</dbReference>
<name>A0AAW5CF62_9FIRM</name>
<dbReference type="InterPro" id="IPR018062">
    <property type="entry name" value="HTH_AraC-typ_CS"/>
</dbReference>
<evidence type="ECO:0000259" key="5">
    <source>
        <dbReference type="PROSITE" id="PS01124"/>
    </source>
</evidence>
<gene>
    <name evidence="6" type="ORF">L0P48_06170</name>
</gene>
<dbReference type="PROSITE" id="PS01124">
    <property type="entry name" value="HTH_ARAC_FAMILY_2"/>
    <property type="match status" value="1"/>
</dbReference>
<organism evidence="6 7">
    <name type="scientific">Blautia massiliensis</name>
    <name type="common">ex Durand et al. 2017</name>
    <dbReference type="NCBI Taxonomy" id="1737424"/>
    <lineage>
        <taxon>Bacteria</taxon>
        <taxon>Bacillati</taxon>
        <taxon>Bacillota</taxon>
        <taxon>Clostridia</taxon>
        <taxon>Lachnospirales</taxon>
        <taxon>Lachnospiraceae</taxon>
        <taxon>Blautia</taxon>
    </lineage>
</organism>
<dbReference type="InterPro" id="IPR009057">
    <property type="entry name" value="Homeodomain-like_sf"/>
</dbReference>
<keyword evidence="1" id="KW-0805">Transcription regulation</keyword>
<dbReference type="SUPFAM" id="SSF46689">
    <property type="entry name" value="Homeodomain-like"/>
    <property type="match status" value="1"/>
</dbReference>
<dbReference type="Gene3D" id="1.10.10.60">
    <property type="entry name" value="Homeodomain-like"/>
    <property type="match status" value="2"/>
</dbReference>
<comment type="caution">
    <text evidence="6">The sequence shown here is derived from an EMBL/GenBank/DDBJ whole genome shotgun (WGS) entry which is preliminary data.</text>
</comment>
<feature type="transmembrane region" description="Helical" evidence="4">
    <location>
        <begin position="12"/>
        <end position="30"/>
    </location>
</feature>
<evidence type="ECO:0000256" key="4">
    <source>
        <dbReference type="SAM" id="Phobius"/>
    </source>
</evidence>
<dbReference type="RefSeq" id="WP_237971610.1">
    <property type="nucleotide sequence ID" value="NZ_JAKNDE010000006.1"/>
</dbReference>
<evidence type="ECO:0000256" key="3">
    <source>
        <dbReference type="ARBA" id="ARBA00023163"/>
    </source>
</evidence>
<dbReference type="InterPro" id="IPR018060">
    <property type="entry name" value="HTH_AraC"/>
</dbReference>
<dbReference type="Pfam" id="PF12833">
    <property type="entry name" value="HTH_18"/>
    <property type="match status" value="1"/>
</dbReference>
<keyword evidence="4" id="KW-0472">Membrane</keyword>
<proteinExistence type="predicted"/>
<dbReference type="GO" id="GO:0003700">
    <property type="term" value="F:DNA-binding transcription factor activity"/>
    <property type="evidence" value="ECO:0007669"/>
    <property type="project" value="InterPro"/>
</dbReference>
<keyword evidence="4" id="KW-0812">Transmembrane</keyword>
<dbReference type="PROSITE" id="PS00041">
    <property type="entry name" value="HTH_ARAC_FAMILY_1"/>
    <property type="match status" value="1"/>
</dbReference>
<evidence type="ECO:0000256" key="2">
    <source>
        <dbReference type="ARBA" id="ARBA00023125"/>
    </source>
</evidence>
<dbReference type="AlphaFoldDB" id="A0AAW5CF62"/>
<feature type="domain" description="HTH araC/xylS-type" evidence="5">
    <location>
        <begin position="637"/>
        <end position="736"/>
    </location>
</feature>
<keyword evidence="3" id="KW-0804">Transcription</keyword>
<sequence>MILKKKLFKTFLFELLVMAFIPIILFTTYVHHSIFKKFNNNLNELQKSYFFTASSNFKKTLDNAVETAMFISEDNRVRNYITWQSQNAITSTEFMQIEYDIKKQLNTFMGTNSAIDSIYIYNENAGKILNSGIGTINVKHFHDTAWLEDYKSIHDSLGVHILPERTPCEPEYSYIPDDFPTIISVAVPITINSHPKCNALVLINIKKENLLDTSNTQDYSYIIYTAEKNIIASYYTSPEDAKLYKKIMDEKQSESSFQLFQSSPVYYASYKTLANLHITYSLFTTDDQLSRSLHSMEYFILILLSISILLCIFMAYRLALKYCVPIITISNDIQEFIPMEKSNGNIKDISTAVTTLTHKYHELKENNISSLDTLFQPFLSGDLQENNRFFCVVASIDDYIKVSSKKTLSEINAFKKGLIQATSTEFSENVLQCKGLIFDNDRFVLAYLCQQKITSSEIITLVNTMNRQTDSGITISAGVGNIYDMPKDLLQSYIEANEAVNYRLSLGKKCVAFYDEVVSKRERFKIKIPKISKMYPELTMEEITEQFQNYFEQLSSKLLIDENTELEYIFPVISDLSLFLSNNRLSINDITHSEEPVYISVSKFDTFDEICQYLCNICSEFSNALKNLNNDTNRYISQINELIQTDYANPQLDIAMAAEKIGISYSYICKIVKESKQSSFTILLNHYRIETSKKLLLTTNHSIKQIAEEVGYINDQSYSRYFKKFENMTPGKYRTLNLSNK</sequence>
<dbReference type="SMART" id="SM00342">
    <property type="entry name" value="HTH_ARAC"/>
    <property type="match status" value="1"/>
</dbReference>
<accession>A0AAW5CF62</accession>
<protein>
    <submittedName>
        <fullName evidence="6">Helix-turn-helix transcriptional regulator</fullName>
    </submittedName>
</protein>
<dbReference type="EMBL" id="JAKNDE010000006">
    <property type="protein sequence ID" value="MCG5033198.1"/>
    <property type="molecule type" value="Genomic_DNA"/>
</dbReference>
<keyword evidence="4" id="KW-1133">Transmembrane helix</keyword>
<evidence type="ECO:0000313" key="7">
    <source>
        <dbReference type="Proteomes" id="UP001200089"/>
    </source>
</evidence>
<dbReference type="GO" id="GO:0043565">
    <property type="term" value="F:sequence-specific DNA binding"/>
    <property type="evidence" value="ECO:0007669"/>
    <property type="project" value="InterPro"/>
</dbReference>
<dbReference type="PANTHER" id="PTHR43280">
    <property type="entry name" value="ARAC-FAMILY TRANSCRIPTIONAL REGULATOR"/>
    <property type="match status" value="1"/>
</dbReference>